<proteinExistence type="inferred from homology"/>
<feature type="binding site" evidence="7">
    <location>
        <position position="90"/>
    </location>
    <ligand>
        <name>Mg(2+)</name>
        <dbReference type="ChEBI" id="CHEBI:18420"/>
        <label>2</label>
    </ligand>
</feature>
<dbReference type="InterPro" id="IPR033942">
    <property type="entry name" value="IMPase"/>
</dbReference>
<evidence type="ECO:0000256" key="6">
    <source>
        <dbReference type="ARBA" id="ARBA00022842"/>
    </source>
</evidence>
<dbReference type="InterPro" id="IPR000760">
    <property type="entry name" value="Inositol_monophosphatase-like"/>
</dbReference>
<keyword evidence="5 8" id="KW-0378">Hydrolase</keyword>
<keyword evidence="4 7" id="KW-0479">Metal-binding</keyword>
<dbReference type="FunFam" id="3.30.540.10:FF:000003">
    <property type="entry name" value="Inositol-1-monophosphatase"/>
    <property type="match status" value="1"/>
</dbReference>
<dbReference type="RefSeq" id="WP_212980993.1">
    <property type="nucleotide sequence ID" value="NZ_AP025343.1"/>
</dbReference>
<feature type="binding site" evidence="7">
    <location>
        <position position="216"/>
    </location>
    <ligand>
        <name>Mg(2+)</name>
        <dbReference type="ChEBI" id="CHEBI:18420"/>
        <label>1</label>
        <note>catalytic</note>
    </ligand>
</feature>
<dbReference type="PANTHER" id="PTHR20854">
    <property type="entry name" value="INOSITOL MONOPHOSPHATASE"/>
    <property type="match status" value="1"/>
</dbReference>
<evidence type="ECO:0000256" key="5">
    <source>
        <dbReference type="ARBA" id="ARBA00022801"/>
    </source>
</evidence>
<comment type="cofactor">
    <cofactor evidence="2 7 8">
        <name>Mg(2+)</name>
        <dbReference type="ChEBI" id="CHEBI:18420"/>
    </cofactor>
</comment>
<evidence type="ECO:0000256" key="1">
    <source>
        <dbReference type="ARBA" id="ARBA00001033"/>
    </source>
</evidence>
<evidence type="ECO:0000256" key="3">
    <source>
        <dbReference type="ARBA" id="ARBA00009759"/>
    </source>
</evidence>
<dbReference type="SUPFAM" id="SSF56655">
    <property type="entry name" value="Carbohydrate phosphatase"/>
    <property type="match status" value="1"/>
</dbReference>
<dbReference type="GO" id="GO:0046854">
    <property type="term" value="P:phosphatidylinositol phosphate biosynthetic process"/>
    <property type="evidence" value="ECO:0007669"/>
    <property type="project" value="InterPro"/>
</dbReference>
<dbReference type="CDD" id="cd01639">
    <property type="entry name" value="IMPase"/>
    <property type="match status" value="1"/>
</dbReference>
<feature type="binding site" evidence="7">
    <location>
        <position position="70"/>
    </location>
    <ligand>
        <name>Mg(2+)</name>
        <dbReference type="ChEBI" id="CHEBI:18420"/>
        <label>1</label>
        <note>catalytic</note>
    </ligand>
</feature>
<dbReference type="InterPro" id="IPR020550">
    <property type="entry name" value="Inositol_monophosphatase_CS"/>
</dbReference>
<gene>
    <name evidence="9" type="ORF">J34TS1_56710</name>
</gene>
<accession>A0A920CRE0</accession>
<comment type="caution">
    <text evidence="9">The sequence shown here is derived from an EMBL/GenBank/DDBJ whole genome shotgun (WGS) entry which is preliminary data.</text>
</comment>
<dbReference type="PROSITE" id="PS00630">
    <property type="entry name" value="IMP_2"/>
    <property type="match status" value="1"/>
</dbReference>
<dbReference type="GO" id="GO:0008934">
    <property type="term" value="F:inositol monophosphate 1-phosphatase activity"/>
    <property type="evidence" value="ECO:0007669"/>
    <property type="project" value="InterPro"/>
</dbReference>
<feature type="binding site" evidence="7">
    <location>
        <position position="92"/>
    </location>
    <ligand>
        <name>Mg(2+)</name>
        <dbReference type="ChEBI" id="CHEBI:18420"/>
        <label>1</label>
        <note>catalytic</note>
    </ligand>
</feature>
<keyword evidence="6 7" id="KW-0460">Magnesium</keyword>
<dbReference type="GO" id="GO:0046872">
    <property type="term" value="F:metal ion binding"/>
    <property type="evidence" value="ECO:0007669"/>
    <property type="project" value="UniProtKB-KW"/>
</dbReference>
<dbReference type="AlphaFoldDB" id="A0A920CRE0"/>
<dbReference type="Pfam" id="PF00459">
    <property type="entry name" value="Inositol_P"/>
    <property type="match status" value="1"/>
</dbReference>
<feature type="binding site" evidence="7">
    <location>
        <position position="93"/>
    </location>
    <ligand>
        <name>Mg(2+)</name>
        <dbReference type="ChEBI" id="CHEBI:18420"/>
        <label>2</label>
    </ligand>
</feature>
<dbReference type="PRINTS" id="PR00377">
    <property type="entry name" value="IMPHPHTASES"/>
</dbReference>
<dbReference type="Proteomes" id="UP000682811">
    <property type="component" value="Unassembled WGS sequence"/>
</dbReference>
<dbReference type="Gene3D" id="3.40.190.80">
    <property type="match status" value="1"/>
</dbReference>
<dbReference type="PANTHER" id="PTHR20854:SF4">
    <property type="entry name" value="INOSITOL-1-MONOPHOSPHATASE-RELATED"/>
    <property type="match status" value="1"/>
</dbReference>
<evidence type="ECO:0000256" key="2">
    <source>
        <dbReference type="ARBA" id="ARBA00001946"/>
    </source>
</evidence>
<dbReference type="PROSITE" id="PS00629">
    <property type="entry name" value="IMP_1"/>
    <property type="match status" value="1"/>
</dbReference>
<reference evidence="9 10" key="1">
    <citation type="submission" date="2021-03" db="EMBL/GenBank/DDBJ databases">
        <title>Antimicrobial resistance genes in bacteria isolated from Japanese honey, and their potential for conferring macrolide and lincosamide resistance in the American foulbrood pathogen Paenibacillus larvae.</title>
        <authorList>
            <person name="Okamoto M."/>
            <person name="Kumagai M."/>
            <person name="Kanamori H."/>
            <person name="Takamatsu D."/>
        </authorList>
    </citation>
    <scope>NUCLEOTIDE SEQUENCE [LARGE SCALE GENOMIC DNA]</scope>
    <source>
        <strain evidence="9 10">J34TS1</strain>
    </source>
</reference>
<name>A0A920CRE0_9BACL</name>
<evidence type="ECO:0000256" key="7">
    <source>
        <dbReference type="PIRSR" id="PIRSR600760-2"/>
    </source>
</evidence>
<organism evidence="9 10">
    <name type="scientific">Paenibacillus azoreducens</name>
    <dbReference type="NCBI Taxonomy" id="116718"/>
    <lineage>
        <taxon>Bacteria</taxon>
        <taxon>Bacillati</taxon>
        <taxon>Bacillota</taxon>
        <taxon>Bacilli</taxon>
        <taxon>Bacillales</taxon>
        <taxon>Paenibacillaceae</taxon>
        <taxon>Paenibacillus</taxon>
    </lineage>
</organism>
<comment type="similarity">
    <text evidence="3 8">Belongs to the inositol monophosphatase superfamily.</text>
</comment>
<protein>
    <recommendedName>
        <fullName evidence="8">Inositol-1-monophosphatase</fullName>
        <ecNumber evidence="8">3.1.3.25</ecNumber>
    </recommendedName>
</protein>
<dbReference type="InterPro" id="IPR020583">
    <property type="entry name" value="Inositol_monoP_metal-BS"/>
</dbReference>
<evidence type="ECO:0000256" key="8">
    <source>
        <dbReference type="RuleBase" id="RU364068"/>
    </source>
</evidence>
<evidence type="ECO:0000313" key="10">
    <source>
        <dbReference type="Proteomes" id="UP000682811"/>
    </source>
</evidence>
<dbReference type="EMBL" id="BORT01000040">
    <property type="protein sequence ID" value="GIO50906.1"/>
    <property type="molecule type" value="Genomic_DNA"/>
</dbReference>
<dbReference type="EC" id="3.1.3.25" evidence="8"/>
<dbReference type="GO" id="GO:0007165">
    <property type="term" value="P:signal transduction"/>
    <property type="evidence" value="ECO:0007669"/>
    <property type="project" value="TreeGrafter"/>
</dbReference>
<dbReference type="GO" id="GO:0006020">
    <property type="term" value="P:inositol metabolic process"/>
    <property type="evidence" value="ECO:0007669"/>
    <property type="project" value="TreeGrafter"/>
</dbReference>
<dbReference type="Gene3D" id="3.30.540.10">
    <property type="entry name" value="Fructose-1,6-Bisphosphatase, subunit A, domain 1"/>
    <property type="match status" value="1"/>
</dbReference>
<evidence type="ECO:0000313" key="9">
    <source>
        <dbReference type="EMBL" id="GIO50906.1"/>
    </source>
</evidence>
<comment type="catalytic activity">
    <reaction evidence="1 8">
        <text>a myo-inositol phosphate + H2O = myo-inositol + phosphate</text>
        <dbReference type="Rhea" id="RHEA:24056"/>
        <dbReference type="ChEBI" id="CHEBI:15377"/>
        <dbReference type="ChEBI" id="CHEBI:17268"/>
        <dbReference type="ChEBI" id="CHEBI:43474"/>
        <dbReference type="ChEBI" id="CHEBI:84139"/>
        <dbReference type="EC" id="3.1.3.25"/>
    </reaction>
</comment>
<evidence type="ECO:0000256" key="4">
    <source>
        <dbReference type="ARBA" id="ARBA00022723"/>
    </source>
</evidence>
<sequence length="269" mass="28873">MKDKALEWANFADKAVRLAGKKITELQTESHIEVTYKNAGELVTSADFASDQIIREAITSAYPDHGILSEETTDGVLTEDLFEGPLWIIDPLDGTVNYAHRLPHFAISVAIAVDGIVWAGVVHAPNLGVTYVGIRGEGALCNGVKLQVPRIGSLSDSIIGTGFPHDKAKVHSALARVNLLTTHCRDIRRFAAPTVDICYVASGHLDAHTESLAPWDVAAAGLIAREAGAMTGHVGIVPTGYPPELYGEEMVCANPGIYEELLSLLRSRI</sequence>
<keyword evidence="10" id="KW-1185">Reference proteome</keyword>